<organism evidence="1 2">
    <name type="scientific">Candidatus Hydrogenisulfobacillus filiaventi</name>
    <dbReference type="NCBI Taxonomy" id="2707344"/>
    <lineage>
        <taxon>Bacteria</taxon>
        <taxon>Bacillati</taxon>
        <taxon>Bacillota</taxon>
        <taxon>Clostridia</taxon>
        <taxon>Eubacteriales</taxon>
        <taxon>Clostridiales Family XVII. Incertae Sedis</taxon>
        <taxon>Candidatus Hydrogenisulfobacillus</taxon>
    </lineage>
</organism>
<proteinExistence type="predicted"/>
<evidence type="ECO:0000313" key="2">
    <source>
        <dbReference type="Proteomes" id="UP000503399"/>
    </source>
</evidence>
<keyword evidence="2" id="KW-1185">Reference proteome</keyword>
<gene>
    <name evidence="1" type="ORF">R50_2415</name>
</gene>
<accession>A0A6F8ZIZ6</accession>
<name>A0A6F8ZIZ6_9FIRM</name>
<dbReference type="AlphaFoldDB" id="A0A6F8ZIZ6"/>
<protein>
    <submittedName>
        <fullName evidence="1">Uncharacterized protein</fullName>
    </submittedName>
</protein>
<dbReference type="Proteomes" id="UP000503399">
    <property type="component" value="Chromosome"/>
</dbReference>
<reference evidence="1 2" key="1">
    <citation type="submission" date="2020-02" db="EMBL/GenBank/DDBJ databases">
        <authorList>
            <person name="Hogendoorn C."/>
        </authorList>
    </citation>
    <scope>NUCLEOTIDE SEQUENCE [LARGE SCALE GENOMIC DNA]</scope>
    <source>
        <strain evidence="1">R501</strain>
    </source>
</reference>
<evidence type="ECO:0000313" key="1">
    <source>
        <dbReference type="EMBL" id="CAB1129912.1"/>
    </source>
</evidence>
<dbReference type="KEGG" id="hfv:R50_2415"/>
<dbReference type="EMBL" id="LR778114">
    <property type="protein sequence ID" value="CAB1129912.1"/>
    <property type="molecule type" value="Genomic_DNA"/>
</dbReference>
<sequence length="34" mass="3787">MKFLFLYTVACFLMETPGGPGAARHFNLLEVSPE</sequence>